<keyword evidence="2" id="KW-0472">Membrane</keyword>
<dbReference type="Proteomes" id="UP000014024">
    <property type="component" value="Unassembled WGS sequence"/>
</dbReference>
<reference evidence="3 4" key="1">
    <citation type="submission" date="2013-02" db="EMBL/GenBank/DDBJ databases">
        <title>The Genome Sequence of Acinetobacter sp. ANC 4050.</title>
        <authorList>
            <consortium name="The Broad Institute Genome Sequencing Platform"/>
            <consortium name="The Broad Institute Genome Sequencing Center for Infectious Disease"/>
            <person name="Cerqueira G."/>
            <person name="Feldgarden M."/>
            <person name="Courvalin P."/>
            <person name="Perichon B."/>
            <person name="Grillot-Courvalin C."/>
            <person name="Clermont D."/>
            <person name="Rocha E."/>
            <person name="Yoon E.-J."/>
            <person name="Nemec A."/>
            <person name="Walker B."/>
            <person name="Young S.K."/>
            <person name="Zeng Q."/>
            <person name="Gargeya S."/>
            <person name="Fitzgerald M."/>
            <person name="Haas B."/>
            <person name="Abouelleil A."/>
            <person name="Alvarado L."/>
            <person name="Arachchi H.M."/>
            <person name="Berlin A.M."/>
            <person name="Chapman S.B."/>
            <person name="Dewar J."/>
            <person name="Goldberg J."/>
            <person name="Griggs A."/>
            <person name="Gujja S."/>
            <person name="Hansen M."/>
            <person name="Howarth C."/>
            <person name="Imamovic A."/>
            <person name="Larimer J."/>
            <person name="McCowan C."/>
            <person name="Murphy C."/>
            <person name="Neiman D."/>
            <person name="Pearson M."/>
            <person name="Priest M."/>
            <person name="Roberts A."/>
            <person name="Saif S."/>
            <person name="Shea T."/>
            <person name="Sisk P."/>
            <person name="Sykes S."/>
            <person name="Wortman J."/>
            <person name="Nusbaum C."/>
            <person name="Birren B."/>
        </authorList>
    </citation>
    <scope>NUCLEOTIDE SEQUENCE [LARGE SCALE GENOMIC DNA]</scope>
    <source>
        <strain evidence="3 4">ANC 4050</strain>
    </source>
</reference>
<sequence length="80" mass="9390">MINKVLIVLCVSIVFVLGYWAYLDSQNKRHQELMRIIQEAERNLQSIERNPNHAHHSNLASYNMQEYIGDKKLFSSSIEL</sequence>
<feature type="coiled-coil region" evidence="1">
    <location>
        <begin position="23"/>
        <end position="50"/>
    </location>
</feature>
<name>R8YII2_ACIPI</name>
<keyword evidence="2" id="KW-1133">Transmembrane helix</keyword>
<gene>
    <name evidence="3" type="ORF">F931_01798</name>
</gene>
<dbReference type="AlphaFoldDB" id="R8YII2"/>
<dbReference type="RefSeq" id="WP_016141777.1">
    <property type="nucleotide sequence ID" value="NZ_KB976987.1"/>
</dbReference>
<proteinExistence type="predicted"/>
<dbReference type="HOGENOM" id="CLU_181987_0_0_6"/>
<dbReference type="PATRIC" id="fig|1217691.3.peg.1771"/>
<keyword evidence="1" id="KW-0175">Coiled coil</keyword>
<evidence type="ECO:0000313" key="4">
    <source>
        <dbReference type="Proteomes" id="UP000014024"/>
    </source>
</evidence>
<keyword evidence="2" id="KW-0812">Transmembrane</keyword>
<dbReference type="EMBL" id="APQM01000007">
    <property type="protein sequence ID" value="EOQ69079.1"/>
    <property type="molecule type" value="Genomic_DNA"/>
</dbReference>
<evidence type="ECO:0000313" key="3">
    <source>
        <dbReference type="EMBL" id="EOQ69079.1"/>
    </source>
</evidence>
<evidence type="ECO:0000256" key="2">
    <source>
        <dbReference type="SAM" id="Phobius"/>
    </source>
</evidence>
<evidence type="ECO:0000256" key="1">
    <source>
        <dbReference type="SAM" id="Coils"/>
    </source>
</evidence>
<organism evidence="3 4">
    <name type="scientific">Acinetobacter pittii ANC 4050</name>
    <dbReference type="NCBI Taxonomy" id="1217691"/>
    <lineage>
        <taxon>Bacteria</taxon>
        <taxon>Pseudomonadati</taxon>
        <taxon>Pseudomonadota</taxon>
        <taxon>Gammaproteobacteria</taxon>
        <taxon>Moraxellales</taxon>
        <taxon>Moraxellaceae</taxon>
        <taxon>Acinetobacter</taxon>
        <taxon>Acinetobacter calcoaceticus/baumannii complex</taxon>
    </lineage>
</organism>
<comment type="caution">
    <text evidence="3">The sequence shown here is derived from an EMBL/GenBank/DDBJ whole genome shotgun (WGS) entry which is preliminary data.</text>
</comment>
<feature type="transmembrane region" description="Helical" evidence="2">
    <location>
        <begin position="6"/>
        <end position="23"/>
    </location>
</feature>
<accession>R8YII2</accession>
<protein>
    <submittedName>
        <fullName evidence="3">Uncharacterized protein</fullName>
    </submittedName>
</protein>